<proteinExistence type="predicted"/>
<evidence type="ECO:0008006" key="3">
    <source>
        <dbReference type="Google" id="ProtNLM"/>
    </source>
</evidence>
<keyword evidence="2" id="KW-1185">Reference proteome</keyword>
<accession>A0A4Y2NDW6</accession>
<dbReference type="OrthoDB" id="6437361at2759"/>
<reference evidence="1 2" key="1">
    <citation type="journal article" date="2019" name="Sci. Rep.">
        <title>Orb-weaving spider Araneus ventricosus genome elucidates the spidroin gene catalogue.</title>
        <authorList>
            <person name="Kono N."/>
            <person name="Nakamura H."/>
            <person name="Ohtoshi R."/>
            <person name="Moran D.A.P."/>
            <person name="Shinohara A."/>
            <person name="Yoshida Y."/>
            <person name="Fujiwara M."/>
            <person name="Mori M."/>
            <person name="Tomita M."/>
            <person name="Arakawa K."/>
        </authorList>
    </citation>
    <scope>NUCLEOTIDE SEQUENCE [LARGE SCALE GENOMIC DNA]</scope>
</reference>
<protein>
    <recommendedName>
        <fullName evidence="3">PilZ domain-containing protein</fullName>
    </recommendedName>
</protein>
<sequence length="117" mass="13621">MQLQLKFDQDQEGEKGARTNSYCSTQKKKVINQRKLQEAIDPAKIEAGKRNVTNVNKGGILIECPTEDEIDKLRAEVELNLREEIDIRIPIKVRLKLTIHRVEKDADIEEFYQKLEE</sequence>
<dbReference type="Proteomes" id="UP000499080">
    <property type="component" value="Unassembled WGS sequence"/>
</dbReference>
<gene>
    <name evidence="1" type="ORF">AVEN_139992_1</name>
</gene>
<dbReference type="EMBL" id="BGPR01009048">
    <property type="protein sequence ID" value="GBN37638.1"/>
    <property type="molecule type" value="Genomic_DNA"/>
</dbReference>
<organism evidence="1 2">
    <name type="scientific">Araneus ventricosus</name>
    <name type="common">Orbweaver spider</name>
    <name type="synonym">Epeira ventricosa</name>
    <dbReference type="NCBI Taxonomy" id="182803"/>
    <lineage>
        <taxon>Eukaryota</taxon>
        <taxon>Metazoa</taxon>
        <taxon>Ecdysozoa</taxon>
        <taxon>Arthropoda</taxon>
        <taxon>Chelicerata</taxon>
        <taxon>Arachnida</taxon>
        <taxon>Araneae</taxon>
        <taxon>Araneomorphae</taxon>
        <taxon>Entelegynae</taxon>
        <taxon>Araneoidea</taxon>
        <taxon>Araneidae</taxon>
        <taxon>Araneus</taxon>
    </lineage>
</organism>
<dbReference type="AlphaFoldDB" id="A0A4Y2NDW6"/>
<evidence type="ECO:0000313" key="1">
    <source>
        <dbReference type="EMBL" id="GBN37638.1"/>
    </source>
</evidence>
<evidence type="ECO:0000313" key="2">
    <source>
        <dbReference type="Proteomes" id="UP000499080"/>
    </source>
</evidence>
<name>A0A4Y2NDW6_ARAVE</name>
<comment type="caution">
    <text evidence="1">The sequence shown here is derived from an EMBL/GenBank/DDBJ whole genome shotgun (WGS) entry which is preliminary data.</text>
</comment>